<proteinExistence type="predicted"/>
<dbReference type="InterPro" id="IPR011008">
    <property type="entry name" value="Dimeric_a/b-barrel"/>
</dbReference>
<dbReference type="SUPFAM" id="SSF54909">
    <property type="entry name" value="Dimeric alpha+beta barrel"/>
    <property type="match status" value="1"/>
</dbReference>
<reference evidence="1" key="1">
    <citation type="submission" date="2021-01" db="EMBL/GenBank/DDBJ databases">
        <title>Modified the classification status of verrucomicrobia.</title>
        <authorList>
            <person name="Feng X."/>
        </authorList>
    </citation>
    <scope>NUCLEOTIDE SEQUENCE</scope>
    <source>
        <strain evidence="1">KCTC 12986</strain>
    </source>
</reference>
<accession>A0A934RR65</accession>
<evidence type="ECO:0000313" key="2">
    <source>
        <dbReference type="Proteomes" id="UP000604083"/>
    </source>
</evidence>
<evidence type="ECO:0008006" key="3">
    <source>
        <dbReference type="Google" id="ProtNLM"/>
    </source>
</evidence>
<comment type="caution">
    <text evidence="1">The sequence shown here is derived from an EMBL/GenBank/DDBJ whole genome shotgun (WGS) entry which is preliminary data.</text>
</comment>
<sequence length="120" mass="13712">MSQLSRAVSIHPYFKINPGEEKAFHELIVDFVTRTRTEGESCLCYDFTHCGDQAYCRELYADADAVLRHLENVGECIEASKAISEMYRLEFHGPAEEIEKLREALGDLEAEYYVRSNGVD</sequence>
<evidence type="ECO:0000313" key="1">
    <source>
        <dbReference type="EMBL" id="MBK1835450.1"/>
    </source>
</evidence>
<gene>
    <name evidence="1" type="ORF">JIN78_15375</name>
</gene>
<dbReference type="RefSeq" id="WP_200392885.1">
    <property type="nucleotide sequence ID" value="NZ_JAENIO010000054.1"/>
</dbReference>
<organism evidence="1 2">
    <name type="scientific">Roseibacillus ishigakijimensis</name>
    <dbReference type="NCBI Taxonomy" id="454146"/>
    <lineage>
        <taxon>Bacteria</taxon>
        <taxon>Pseudomonadati</taxon>
        <taxon>Verrucomicrobiota</taxon>
        <taxon>Verrucomicrobiia</taxon>
        <taxon>Verrucomicrobiales</taxon>
        <taxon>Verrucomicrobiaceae</taxon>
        <taxon>Roseibacillus</taxon>
    </lineage>
</organism>
<dbReference type="AlphaFoldDB" id="A0A934RR65"/>
<dbReference type="Proteomes" id="UP000604083">
    <property type="component" value="Unassembled WGS sequence"/>
</dbReference>
<dbReference type="EMBL" id="JAENIO010000054">
    <property type="protein sequence ID" value="MBK1835450.1"/>
    <property type="molecule type" value="Genomic_DNA"/>
</dbReference>
<dbReference type="Gene3D" id="3.30.70.100">
    <property type="match status" value="1"/>
</dbReference>
<keyword evidence="2" id="KW-1185">Reference proteome</keyword>
<name>A0A934RR65_9BACT</name>
<protein>
    <recommendedName>
        <fullName evidence="3">Quinol monooxygenase YgiN</fullName>
    </recommendedName>
</protein>